<dbReference type="EMBL" id="RSCE01000001">
    <property type="protein sequence ID" value="RSH87874.1"/>
    <property type="molecule type" value="Genomic_DNA"/>
</dbReference>
<dbReference type="STRING" id="105984.A0A427YA58"/>
<evidence type="ECO:0000256" key="7">
    <source>
        <dbReference type="SAM" id="MobiDB-lite"/>
    </source>
</evidence>
<feature type="compositionally biased region" description="Polar residues" evidence="7">
    <location>
        <begin position="284"/>
        <end position="297"/>
    </location>
</feature>
<keyword evidence="9" id="KW-1185">Reference proteome</keyword>
<feature type="region of interest" description="Disordered" evidence="7">
    <location>
        <begin position="225"/>
        <end position="365"/>
    </location>
</feature>
<evidence type="ECO:0000256" key="6">
    <source>
        <dbReference type="RuleBase" id="RU362006"/>
    </source>
</evidence>
<feature type="compositionally biased region" description="Low complexity" evidence="7">
    <location>
        <begin position="226"/>
        <end position="259"/>
    </location>
</feature>
<evidence type="ECO:0000256" key="2">
    <source>
        <dbReference type="ARBA" id="ARBA00008573"/>
    </source>
</evidence>
<sequence>MLLPTRLFNVTGAFLYPAYASYKALSQRPAQPVELERWLMYWALIGAWTTAEGVIGWFLEWIPFYTICKTLVFLYLAQPGNRLGPYLYCNGLAPLFAENEGEIDAFLGSLSGRATNGARGGLWWIWDQARRALGLSQEQASQLSNAAGLPQPPAYPGIGAGRPGAGFQSGAGAGVGGAPGAPGAPGTPAYAQQAFGLVSNLATRYMPSALGAVYAAGNSFNNAGNPGSAPGSRSVSSSSTSPFPVTPGTSSLSSSTATARGFDLPPMPSVPSGAIGVSSSSSSRTFSYATDESGLTVTSRTEARMRTSSRTSSDGSLSGGSNSLAASGFAEIHPSEADGAEGLVPHARHSSSSWMRWSKEKEKEQ</sequence>
<dbReference type="OrthoDB" id="434647at2759"/>
<dbReference type="InterPro" id="IPR004345">
    <property type="entry name" value="TB2_DP1_HVA22"/>
</dbReference>
<evidence type="ECO:0000313" key="8">
    <source>
        <dbReference type="EMBL" id="RSH87874.1"/>
    </source>
</evidence>
<evidence type="ECO:0000256" key="1">
    <source>
        <dbReference type="ARBA" id="ARBA00004141"/>
    </source>
</evidence>
<accession>A0A427YA58</accession>
<reference evidence="8 9" key="1">
    <citation type="submission" date="2018-11" db="EMBL/GenBank/DDBJ databases">
        <title>Genome sequence of Apiotrichum porosum DSM 27194.</title>
        <authorList>
            <person name="Aliyu H."/>
            <person name="Gorte O."/>
            <person name="Ochsenreither K."/>
        </authorList>
    </citation>
    <scope>NUCLEOTIDE SEQUENCE [LARGE SCALE GENOMIC DNA]</scope>
    <source>
        <strain evidence="8 9">DSM 27194</strain>
    </source>
</reference>
<comment type="subcellular location">
    <subcellularLocation>
        <location evidence="1 6">Membrane</location>
        <topology evidence="1 6">Multi-pass membrane protein</topology>
    </subcellularLocation>
</comment>
<evidence type="ECO:0000313" key="9">
    <source>
        <dbReference type="Proteomes" id="UP000279236"/>
    </source>
</evidence>
<keyword evidence="4" id="KW-1133">Transmembrane helix</keyword>
<protein>
    <recommendedName>
        <fullName evidence="6">Protein YOP1</fullName>
    </recommendedName>
</protein>
<dbReference type="RefSeq" id="XP_028480082.1">
    <property type="nucleotide sequence ID" value="XM_028616225.1"/>
</dbReference>
<evidence type="ECO:0000256" key="5">
    <source>
        <dbReference type="ARBA" id="ARBA00023136"/>
    </source>
</evidence>
<comment type="similarity">
    <text evidence="2 6">Belongs to the DP1 family.</text>
</comment>
<dbReference type="Pfam" id="PF03134">
    <property type="entry name" value="TB2_DP1_HVA22"/>
    <property type="match status" value="1"/>
</dbReference>
<proteinExistence type="inferred from homology"/>
<dbReference type="AlphaFoldDB" id="A0A427YA58"/>
<gene>
    <name evidence="8" type="ORF">EHS24_000392</name>
</gene>
<dbReference type="Proteomes" id="UP000279236">
    <property type="component" value="Unassembled WGS sequence"/>
</dbReference>
<evidence type="ECO:0000256" key="4">
    <source>
        <dbReference type="ARBA" id="ARBA00022989"/>
    </source>
</evidence>
<feature type="compositionally biased region" description="Low complexity" evidence="7">
    <location>
        <begin position="306"/>
        <end position="330"/>
    </location>
</feature>
<evidence type="ECO:0000256" key="3">
    <source>
        <dbReference type="ARBA" id="ARBA00022692"/>
    </source>
</evidence>
<dbReference type="GO" id="GO:0016020">
    <property type="term" value="C:membrane"/>
    <property type="evidence" value="ECO:0007669"/>
    <property type="project" value="UniProtKB-SubCell"/>
</dbReference>
<dbReference type="PANTHER" id="PTHR12300:SF161">
    <property type="entry name" value="RECEPTOR EXPRESSION-ENHANCING PROTEIN"/>
    <property type="match status" value="1"/>
</dbReference>
<comment type="caution">
    <text evidence="8">The sequence shown here is derived from an EMBL/GenBank/DDBJ whole genome shotgun (WGS) entry which is preliminary data.</text>
</comment>
<keyword evidence="3" id="KW-0812">Transmembrane</keyword>
<keyword evidence="5" id="KW-0472">Membrane</keyword>
<dbReference type="GeneID" id="39584935"/>
<organism evidence="8 9">
    <name type="scientific">Apiotrichum porosum</name>
    <dbReference type="NCBI Taxonomy" id="105984"/>
    <lineage>
        <taxon>Eukaryota</taxon>
        <taxon>Fungi</taxon>
        <taxon>Dikarya</taxon>
        <taxon>Basidiomycota</taxon>
        <taxon>Agaricomycotina</taxon>
        <taxon>Tremellomycetes</taxon>
        <taxon>Trichosporonales</taxon>
        <taxon>Trichosporonaceae</taxon>
        <taxon>Apiotrichum</taxon>
    </lineage>
</organism>
<dbReference type="PANTHER" id="PTHR12300">
    <property type="entry name" value="HVA22-LIKE PROTEINS"/>
    <property type="match status" value="1"/>
</dbReference>
<name>A0A427YA58_9TREE</name>
<feature type="compositionally biased region" description="Low complexity" evidence="7">
    <location>
        <begin position="270"/>
        <end position="283"/>
    </location>
</feature>